<dbReference type="EMBL" id="OU015568">
    <property type="protein sequence ID" value="CAG5077370.1"/>
    <property type="molecule type" value="Genomic_DNA"/>
</dbReference>
<protein>
    <submittedName>
        <fullName evidence="1">Oidioi.mRNA.OKI2018_I69.PAR.g8693.t1.cds</fullName>
    </submittedName>
</protein>
<keyword evidence="2" id="KW-1185">Reference proteome</keyword>
<organism evidence="1 2">
    <name type="scientific">Oikopleura dioica</name>
    <name type="common">Tunicate</name>
    <dbReference type="NCBI Taxonomy" id="34765"/>
    <lineage>
        <taxon>Eukaryota</taxon>
        <taxon>Metazoa</taxon>
        <taxon>Chordata</taxon>
        <taxon>Tunicata</taxon>
        <taxon>Appendicularia</taxon>
        <taxon>Copelata</taxon>
        <taxon>Oikopleuridae</taxon>
        <taxon>Oikopleura</taxon>
    </lineage>
</organism>
<sequence length="347" mass="39510">MKLSIIFASFASFTNASGPRRPGRFSQNKRASKSIISGKPFLLVAAFGGLIESALVDNFDFSATRKLSKEDCVDADIYEICLSDCRLKNRECLASCGDSSLCQSQCRVDYGDCNSSCPCGLDCPIGCEGCSHPLCPQVIFLQKNLKNLRFKPTTTTTRTTSTTNNFQTDDRIGFLTYDRNMTVKCATKKSIDKMIVKHDCIDGPDARPCDLDQVQTHFVFLEWTGRQNEVHINTHYDLEGPPFRAMYYKDVSSTADPLHFGFINQVPFPEYNENYEEFGDTWILDQVNCQEEICPYRIRAGEQPHKGWKRDEDHVKQGTWLAFEEIDENDDNFLWFVFTKKDENSSL</sequence>
<dbReference type="Proteomes" id="UP001158576">
    <property type="component" value="Chromosome PAR"/>
</dbReference>
<reference evidence="1 2" key="1">
    <citation type="submission" date="2021-04" db="EMBL/GenBank/DDBJ databases">
        <authorList>
            <person name="Bliznina A."/>
        </authorList>
    </citation>
    <scope>NUCLEOTIDE SEQUENCE [LARGE SCALE GENOMIC DNA]</scope>
</reference>
<name>A0ABN7RLH4_OIKDI</name>
<gene>
    <name evidence="1" type="ORF">OKIOD_LOCUS251</name>
</gene>
<evidence type="ECO:0000313" key="2">
    <source>
        <dbReference type="Proteomes" id="UP001158576"/>
    </source>
</evidence>
<evidence type="ECO:0000313" key="1">
    <source>
        <dbReference type="EMBL" id="CAG5077370.1"/>
    </source>
</evidence>
<proteinExistence type="predicted"/>
<accession>A0ABN7RLH4</accession>